<protein>
    <submittedName>
        <fullName evidence="2">Uncharacterized protein</fullName>
    </submittedName>
</protein>
<evidence type="ECO:0000313" key="2">
    <source>
        <dbReference type="EMBL" id="CUQ65574.1"/>
    </source>
</evidence>
<accession>A0A0S4KT42</accession>
<reference evidence="3" key="1">
    <citation type="submission" date="2015-09" db="EMBL/GenBank/DDBJ databases">
        <authorList>
            <person name="Daims H."/>
        </authorList>
    </citation>
    <scope>NUCLEOTIDE SEQUENCE [LARGE SCALE GENOMIC DNA]</scope>
</reference>
<sequence>MRCPQRENVIQTRERAGKSYLDRRRIAKPLGHERPRILRYDSMASRHTSGSRRTGMTKRVNRYQDETSE</sequence>
<name>A0A0S4KT42_9BACT</name>
<dbReference type="KEGG" id="nio:NITINOP_0599"/>
<evidence type="ECO:0000256" key="1">
    <source>
        <dbReference type="SAM" id="MobiDB-lite"/>
    </source>
</evidence>
<gene>
    <name evidence="2" type="ORF">NITINOP_0599</name>
</gene>
<organism evidence="2 3">
    <name type="scientific">Candidatus Nitrospira inopinata</name>
    <dbReference type="NCBI Taxonomy" id="1715989"/>
    <lineage>
        <taxon>Bacteria</taxon>
        <taxon>Pseudomonadati</taxon>
        <taxon>Nitrospirota</taxon>
        <taxon>Nitrospiria</taxon>
        <taxon>Nitrospirales</taxon>
        <taxon>Nitrospiraceae</taxon>
        <taxon>Nitrospira</taxon>
    </lineage>
</organism>
<dbReference type="EMBL" id="LN885086">
    <property type="protein sequence ID" value="CUQ65574.1"/>
    <property type="molecule type" value="Genomic_DNA"/>
</dbReference>
<proteinExistence type="predicted"/>
<keyword evidence="3" id="KW-1185">Reference proteome</keyword>
<feature type="compositionally biased region" description="Polar residues" evidence="1">
    <location>
        <begin position="45"/>
        <end position="54"/>
    </location>
</feature>
<dbReference type="Proteomes" id="UP000066284">
    <property type="component" value="Chromosome 1"/>
</dbReference>
<evidence type="ECO:0000313" key="3">
    <source>
        <dbReference type="Proteomes" id="UP000066284"/>
    </source>
</evidence>
<feature type="region of interest" description="Disordered" evidence="1">
    <location>
        <begin position="42"/>
        <end position="69"/>
    </location>
</feature>
<dbReference type="STRING" id="1715989.NITINOP_0599"/>
<dbReference type="AlphaFoldDB" id="A0A0S4KT42"/>